<organism evidence="4 5">
    <name type="scientific">Novosphingobium barchaimii LL02</name>
    <dbReference type="NCBI Taxonomy" id="1114963"/>
    <lineage>
        <taxon>Bacteria</taxon>
        <taxon>Pseudomonadati</taxon>
        <taxon>Pseudomonadota</taxon>
        <taxon>Alphaproteobacteria</taxon>
        <taxon>Sphingomonadales</taxon>
        <taxon>Sphingomonadaceae</taxon>
        <taxon>Novosphingobium</taxon>
    </lineage>
</organism>
<accession>A0A0J7YAF7</accession>
<dbReference type="Gene3D" id="3.40.50.620">
    <property type="entry name" value="HUPs"/>
    <property type="match status" value="1"/>
</dbReference>
<dbReference type="OrthoDB" id="1092058at2"/>
<feature type="region of interest" description="Disordered" evidence="1">
    <location>
        <begin position="363"/>
        <end position="394"/>
    </location>
</feature>
<keyword evidence="5" id="KW-1185">Reference proteome</keyword>
<reference evidence="4 5" key="1">
    <citation type="journal article" date="2015" name="G3 (Bethesda)">
        <title>Insights into Ongoing Evolution of the Hexachlorocyclohexane Catabolic Pathway from Comparative Genomics of Ten Sphingomonadaceae Strains.</title>
        <authorList>
            <person name="Pearce S.L."/>
            <person name="Oakeshott J.G."/>
            <person name="Pandey G."/>
        </authorList>
    </citation>
    <scope>NUCLEOTIDE SEQUENCE [LARGE SCALE GENOMIC DNA]</scope>
    <source>
        <strain evidence="4 5">LL02</strain>
    </source>
</reference>
<dbReference type="AlphaFoldDB" id="A0A0J7YAF7"/>
<dbReference type="Proteomes" id="UP000052268">
    <property type="component" value="Unassembled WGS sequence"/>
</dbReference>
<name>A0A0J7YAF7_9SPHN</name>
<evidence type="ECO:0000259" key="3">
    <source>
        <dbReference type="Pfam" id="PF02698"/>
    </source>
</evidence>
<evidence type="ECO:0000313" key="5">
    <source>
        <dbReference type="Proteomes" id="UP000052268"/>
    </source>
</evidence>
<protein>
    <recommendedName>
        <fullName evidence="3">DUF218 domain-containing protein</fullName>
    </recommendedName>
</protein>
<dbReference type="EMBL" id="JACU01000001">
    <property type="protein sequence ID" value="KMS60328.1"/>
    <property type="molecule type" value="Genomic_DNA"/>
</dbReference>
<comment type="caution">
    <text evidence="4">The sequence shown here is derived from an EMBL/GenBank/DDBJ whole genome shotgun (WGS) entry which is preliminary data.</text>
</comment>
<feature type="domain" description="DUF218" evidence="3">
    <location>
        <begin position="230"/>
        <end position="340"/>
    </location>
</feature>
<evidence type="ECO:0000256" key="1">
    <source>
        <dbReference type="SAM" id="MobiDB-lite"/>
    </source>
</evidence>
<evidence type="ECO:0000256" key="2">
    <source>
        <dbReference type="SAM" id="SignalP"/>
    </source>
</evidence>
<proteinExistence type="predicted"/>
<dbReference type="InterPro" id="IPR014729">
    <property type="entry name" value="Rossmann-like_a/b/a_fold"/>
</dbReference>
<dbReference type="InterPro" id="IPR003848">
    <property type="entry name" value="DUF218"/>
</dbReference>
<evidence type="ECO:0000313" key="4">
    <source>
        <dbReference type="EMBL" id="KMS60328.1"/>
    </source>
</evidence>
<dbReference type="Pfam" id="PF02698">
    <property type="entry name" value="DUF218"/>
    <property type="match status" value="1"/>
</dbReference>
<feature type="chain" id="PRO_5005292485" description="DUF218 domain-containing protein" evidence="2">
    <location>
        <begin position="28"/>
        <end position="394"/>
    </location>
</feature>
<feature type="signal peptide" evidence="2">
    <location>
        <begin position="1"/>
        <end position="27"/>
    </location>
</feature>
<keyword evidence="2" id="KW-0732">Signal</keyword>
<dbReference type="PATRIC" id="fig|1114963.3.peg.236"/>
<gene>
    <name evidence="4" type="ORF">V474_01200</name>
</gene>
<dbReference type="CDD" id="cd06259">
    <property type="entry name" value="YdcF-like"/>
    <property type="match status" value="1"/>
</dbReference>
<sequence length="394" mass="41733">MGRGPARAAASIIAMAALSLTSVPACAGAERDTVTESLSGRLFPLLDTLGRDPAALDALKARPEVATMLQARAARREACAQNLVCTAQAMVWTAQETEALARTLADAAQASASTADDGAAAQARREIEGINTVVRTYGLGQPAGYAQIDGAGMVDPQEIQSRLQAAVWLAQTPRGNSAQGLDPSADFALALLDGSDRTDAIGFEPLTGGLNAPAMKRAKSLDWKRWRYSAMIVTGVGPEVEGMALSPFGKYHLRLAANRFASGDAPFIIVTGGRAHPRATPFTEAVEMRKALMTRYGVPADAILIEPYARHTTTNLRNATRLLMTMGAPLEKNTLIVCNPGQSAAISSPQFVQRNLTELGYEPGKVGQRLSPTELEFSPSPLSARVDPRDPLDP</sequence>